<evidence type="ECO:0000313" key="3">
    <source>
        <dbReference type="Proteomes" id="UP000810292"/>
    </source>
</evidence>
<accession>A0A9D9NCU4</accession>
<dbReference type="Pfam" id="PF13350">
    <property type="entry name" value="Y_phosphatase3"/>
    <property type="match status" value="1"/>
</dbReference>
<dbReference type="AlphaFoldDB" id="A0A9D9NCU4"/>
<dbReference type="Gene3D" id="3.90.190.10">
    <property type="entry name" value="Protein tyrosine phosphatase superfamily"/>
    <property type="match status" value="1"/>
</dbReference>
<proteinExistence type="predicted"/>
<dbReference type="EMBL" id="JADIMF010000019">
    <property type="protein sequence ID" value="MBO8468425.1"/>
    <property type="molecule type" value="Genomic_DNA"/>
</dbReference>
<name>A0A9D9NCU4_9SPIO</name>
<dbReference type="InterPro" id="IPR029021">
    <property type="entry name" value="Prot-tyrosine_phosphatase-like"/>
</dbReference>
<protein>
    <submittedName>
        <fullName evidence="2">Tyrosine-protein phosphatase</fullName>
    </submittedName>
</protein>
<dbReference type="Proteomes" id="UP000810292">
    <property type="component" value="Unassembled WGS sequence"/>
</dbReference>
<gene>
    <name evidence="2" type="ORF">IAA72_01390</name>
</gene>
<organism evidence="2 3">
    <name type="scientific">Candidatus Ornithospirochaeta stercoravium</name>
    <dbReference type="NCBI Taxonomy" id="2840897"/>
    <lineage>
        <taxon>Bacteria</taxon>
        <taxon>Pseudomonadati</taxon>
        <taxon>Spirochaetota</taxon>
        <taxon>Spirochaetia</taxon>
        <taxon>Spirochaetales</taxon>
        <taxon>Spirochaetaceae</taxon>
        <taxon>Spirochaetaceae incertae sedis</taxon>
        <taxon>Candidatus Ornithospirochaeta</taxon>
    </lineage>
</organism>
<dbReference type="InterPro" id="IPR026893">
    <property type="entry name" value="Tyr/Ser_Pase_IphP-type"/>
</dbReference>
<evidence type="ECO:0000256" key="1">
    <source>
        <dbReference type="SAM" id="SignalP"/>
    </source>
</evidence>
<dbReference type="Gene3D" id="2.40.30.90">
    <property type="entry name" value="Bacterial fluorinating enzyme like"/>
    <property type="match status" value="1"/>
</dbReference>
<keyword evidence="1" id="KW-0732">Signal</keyword>
<feature type="signal peptide" evidence="1">
    <location>
        <begin position="1"/>
        <end position="23"/>
    </location>
</feature>
<evidence type="ECO:0000313" key="2">
    <source>
        <dbReference type="EMBL" id="MBO8468425.1"/>
    </source>
</evidence>
<comment type="caution">
    <text evidence="2">The sequence shown here is derived from an EMBL/GenBank/DDBJ whole genome shotgun (WGS) entry which is preliminary data.</text>
</comment>
<dbReference type="InterPro" id="IPR023227">
    <property type="entry name" value="SAM_OH_AdoTrfase_C_sf"/>
</dbReference>
<dbReference type="SUPFAM" id="SSF101852">
    <property type="entry name" value="Bacterial fluorinating enzyme, C-terminal domain"/>
    <property type="match status" value="1"/>
</dbReference>
<reference evidence="2" key="2">
    <citation type="journal article" date="2021" name="PeerJ">
        <title>Extensive microbial diversity within the chicken gut microbiome revealed by metagenomics and culture.</title>
        <authorList>
            <person name="Gilroy R."/>
            <person name="Ravi A."/>
            <person name="Getino M."/>
            <person name="Pursley I."/>
            <person name="Horton D.L."/>
            <person name="Alikhan N.F."/>
            <person name="Baker D."/>
            <person name="Gharbi K."/>
            <person name="Hall N."/>
            <person name="Watson M."/>
            <person name="Adriaenssens E.M."/>
            <person name="Foster-Nyarko E."/>
            <person name="Jarju S."/>
            <person name="Secka A."/>
            <person name="Antonio M."/>
            <person name="Oren A."/>
            <person name="Chaudhuri R.R."/>
            <person name="La Ragione R."/>
            <person name="Hildebrand F."/>
            <person name="Pallen M.J."/>
        </authorList>
    </citation>
    <scope>NUCLEOTIDE SEQUENCE</scope>
    <source>
        <strain evidence="2">14700</strain>
    </source>
</reference>
<reference evidence="2" key="1">
    <citation type="submission" date="2020-10" db="EMBL/GenBank/DDBJ databases">
        <authorList>
            <person name="Gilroy R."/>
        </authorList>
    </citation>
    <scope>NUCLEOTIDE SEQUENCE</scope>
    <source>
        <strain evidence="2">14700</strain>
    </source>
</reference>
<dbReference type="SUPFAM" id="SSF52799">
    <property type="entry name" value="(Phosphotyrosine protein) phosphatases II"/>
    <property type="match status" value="1"/>
</dbReference>
<dbReference type="GO" id="GO:0004721">
    <property type="term" value="F:phosphoprotein phosphatase activity"/>
    <property type="evidence" value="ECO:0007669"/>
    <property type="project" value="InterPro"/>
</dbReference>
<feature type="chain" id="PRO_5039395919" evidence="1">
    <location>
        <begin position="24"/>
        <end position="363"/>
    </location>
</feature>
<sequence>MRKTLHRLAAFAVVAMLSLAVVAASSAAGTVTEIEKYGHAVTDIWIDDFLSGGFALGDTVDIVFDNGYEMKDVPFFNGYYVGNGEPVLRAYPGDEFIAVCINYGKLNEIAGIAPGNTVTITLNTKEGRLADQELNSLVYTDSRDDYASDEIFANFRMIDEGNIAEGVLYRSASPVNNENGRAAYGDALIEGVGVNAVLNLADTDEEIEEFIAEEGFASDYYLSLYEKGNVIALGMPVDYSSSSFAETLASGLAELSYLEPPYLVHCTEGKDRAGFTSALLECLMGASEDEVVADYMESYSNYYGVDATSDPDKYDLIVENNIMPMLSVIKCNSPDAATGAAVYLLTHGMTLSELAALIVNLSL</sequence>